<dbReference type="STRING" id="154621.RV11_GL002717"/>
<dbReference type="AlphaFoldDB" id="R3W2R9"/>
<dbReference type="EMBL" id="AJAT01000018">
    <property type="protein sequence ID" value="EOL41756.1"/>
    <property type="molecule type" value="Genomic_DNA"/>
</dbReference>
<evidence type="ECO:0008006" key="3">
    <source>
        <dbReference type="Google" id="ProtNLM"/>
    </source>
</evidence>
<evidence type="ECO:0000313" key="2">
    <source>
        <dbReference type="Proteomes" id="UP000013785"/>
    </source>
</evidence>
<gene>
    <name evidence="1" type="ORF">UC3_03321</name>
</gene>
<evidence type="ECO:0000313" key="1">
    <source>
        <dbReference type="EMBL" id="EOL41756.1"/>
    </source>
</evidence>
<protein>
    <recommendedName>
        <fullName evidence="3">DUF2877 domain-containing protein</fullName>
    </recommendedName>
</protein>
<dbReference type="eggNOG" id="ENOG502ZCE5">
    <property type="taxonomic scope" value="Bacteria"/>
</dbReference>
<dbReference type="OrthoDB" id="4933449at2"/>
<dbReference type="HOGENOM" id="CLU_072005_1_0_9"/>
<sequence length="281" mass="31420">MNVLDGVADLAVFPKGSSKWELHSKFHQTFNLINKSNQQLLLVAPENQSVVPGGLFLQEKAFFELRLLVDTFESVVIEKQTVRIETKNQVYVIHVHEGPSTRLNYEGQALVCSNQVLHFLEGFSEVTGFDIALNQFIGNQGIGLLQEQTKNTLNTKDDWIDFLMGRGRGLTPSGDDFLIGWTMVEQLYGSNELGQSIKKRLDQVLQQTTDISQHYLRLASKGYYGIDQLALSDVLQKKTAVTSLPIVIKNILSHGHTSGCDFLAGVVFGLSLRNKSYFRGK</sequence>
<accession>R3W2R9</accession>
<proteinExistence type="predicted"/>
<dbReference type="InterPro" id="IPR021530">
    <property type="entry name" value="AllH-like"/>
</dbReference>
<organism evidence="1 2">
    <name type="scientific">Enterococcus phoeniculicola ATCC BAA-412</name>
    <dbReference type="NCBI Taxonomy" id="1158610"/>
    <lineage>
        <taxon>Bacteria</taxon>
        <taxon>Bacillati</taxon>
        <taxon>Bacillota</taxon>
        <taxon>Bacilli</taxon>
        <taxon>Lactobacillales</taxon>
        <taxon>Enterococcaceae</taxon>
        <taxon>Enterococcus</taxon>
    </lineage>
</organism>
<keyword evidence="2" id="KW-1185">Reference proteome</keyword>
<reference evidence="1 2" key="1">
    <citation type="submission" date="2013-02" db="EMBL/GenBank/DDBJ databases">
        <title>The Genome Sequence of Enterococcus phoeniculicola BAA-412.</title>
        <authorList>
            <consortium name="The Broad Institute Genome Sequencing Platform"/>
            <consortium name="The Broad Institute Genome Sequencing Center for Infectious Disease"/>
            <person name="Earl A.M."/>
            <person name="Gilmore M.S."/>
            <person name="Lebreton F."/>
            <person name="Walker B."/>
            <person name="Young S.K."/>
            <person name="Zeng Q."/>
            <person name="Gargeya S."/>
            <person name="Fitzgerald M."/>
            <person name="Haas B."/>
            <person name="Abouelleil A."/>
            <person name="Alvarado L."/>
            <person name="Arachchi H.M."/>
            <person name="Berlin A.M."/>
            <person name="Chapman S.B."/>
            <person name="Dewar J."/>
            <person name="Goldberg J."/>
            <person name="Griggs A."/>
            <person name="Gujja S."/>
            <person name="Hansen M."/>
            <person name="Howarth C."/>
            <person name="Imamovic A."/>
            <person name="Larimer J."/>
            <person name="McCowan C."/>
            <person name="Murphy C."/>
            <person name="Neiman D."/>
            <person name="Pearson M."/>
            <person name="Priest M."/>
            <person name="Roberts A."/>
            <person name="Saif S."/>
            <person name="Shea T."/>
            <person name="Sisk P."/>
            <person name="Sykes S."/>
            <person name="Wortman J."/>
            <person name="Nusbaum C."/>
            <person name="Birren B."/>
        </authorList>
    </citation>
    <scope>NUCLEOTIDE SEQUENCE [LARGE SCALE GENOMIC DNA]</scope>
    <source>
        <strain evidence="1 2">ATCC BAA-412</strain>
    </source>
</reference>
<dbReference type="Proteomes" id="UP000013785">
    <property type="component" value="Unassembled WGS sequence"/>
</dbReference>
<dbReference type="PATRIC" id="fig|1158610.3.peg.3313"/>
<comment type="caution">
    <text evidence="1">The sequence shown here is derived from an EMBL/GenBank/DDBJ whole genome shotgun (WGS) entry which is preliminary data.</text>
</comment>
<dbReference type="Pfam" id="PF11392">
    <property type="entry name" value="AllH"/>
    <property type="match status" value="1"/>
</dbReference>
<name>R3W2R9_9ENTE</name>
<dbReference type="RefSeq" id="WP_010769952.1">
    <property type="nucleotide sequence ID" value="NZ_ASWE01000001.1"/>
</dbReference>